<feature type="region of interest" description="Disordered" evidence="1">
    <location>
        <begin position="241"/>
        <end position="266"/>
    </location>
</feature>
<dbReference type="OrthoDB" id="2962799at2759"/>
<keyword evidence="3" id="KW-0732">Signal</keyword>
<evidence type="ECO:0000313" key="4">
    <source>
        <dbReference type="EMBL" id="KDR83396.1"/>
    </source>
</evidence>
<feature type="signal peptide" evidence="3">
    <location>
        <begin position="1"/>
        <end position="22"/>
    </location>
</feature>
<feature type="transmembrane region" description="Helical" evidence="2">
    <location>
        <begin position="54"/>
        <end position="77"/>
    </location>
</feature>
<evidence type="ECO:0000313" key="5">
    <source>
        <dbReference type="Proteomes" id="UP000027222"/>
    </source>
</evidence>
<evidence type="ECO:0000256" key="1">
    <source>
        <dbReference type="SAM" id="MobiDB-lite"/>
    </source>
</evidence>
<keyword evidence="2" id="KW-0472">Membrane</keyword>
<name>A0A067TJS0_GALM3</name>
<proteinExistence type="predicted"/>
<keyword evidence="2" id="KW-0812">Transmembrane</keyword>
<dbReference type="Proteomes" id="UP000027222">
    <property type="component" value="Unassembled WGS sequence"/>
</dbReference>
<dbReference type="EMBL" id="KL142368">
    <property type="protein sequence ID" value="KDR83396.1"/>
    <property type="molecule type" value="Genomic_DNA"/>
</dbReference>
<gene>
    <name evidence="4" type="ORF">GALMADRAFT_235501</name>
</gene>
<protein>
    <submittedName>
        <fullName evidence="4">Uncharacterized protein</fullName>
    </submittedName>
</protein>
<feature type="region of interest" description="Disordered" evidence="1">
    <location>
        <begin position="155"/>
        <end position="179"/>
    </location>
</feature>
<dbReference type="HOGENOM" id="CLU_727744_0_0_1"/>
<evidence type="ECO:0000256" key="2">
    <source>
        <dbReference type="SAM" id="Phobius"/>
    </source>
</evidence>
<keyword evidence="2" id="KW-1133">Transmembrane helix</keyword>
<organism evidence="4 5">
    <name type="scientific">Galerina marginata (strain CBS 339.88)</name>
    <dbReference type="NCBI Taxonomy" id="685588"/>
    <lineage>
        <taxon>Eukaryota</taxon>
        <taxon>Fungi</taxon>
        <taxon>Dikarya</taxon>
        <taxon>Basidiomycota</taxon>
        <taxon>Agaricomycotina</taxon>
        <taxon>Agaricomycetes</taxon>
        <taxon>Agaricomycetidae</taxon>
        <taxon>Agaricales</taxon>
        <taxon>Agaricineae</taxon>
        <taxon>Strophariaceae</taxon>
        <taxon>Galerina</taxon>
    </lineage>
</organism>
<dbReference type="AlphaFoldDB" id="A0A067TJS0"/>
<keyword evidence="5" id="KW-1185">Reference proteome</keyword>
<feature type="chain" id="PRO_5001646885" evidence="3">
    <location>
        <begin position="23"/>
        <end position="345"/>
    </location>
</feature>
<sequence length="345" mass="37721">MALQFWSWIFIIQTLLIRTGYAHVSHNYEVLARRAVESVFVRGLTNEEKTKNTFAALAVAAGVVLLAIILGLVLLFVRKRRMSKVVEPESGAVPAEKPHWWMVEAKNEKMGLWRLSQRLAGAVPAADSPKSGSGSRIERLKEALKIKKGNAQPILPTHRKLTPSPTGTIDLPFQTNPNIQPRYPDSLERGYRAPIYPVQSPPQIPTVTFTSADGGNPLRRSPSVPPRAIVTQRTTLSRSLARTGLPRSPGGRRRLSRNSFRNPFLPLKDSDAPLKISAPTPATIDPSNPKLNYAISIKEPRAAPAPPGARLPVSSRKATLPALELGEPFGGRRLGLPASPRPSRA</sequence>
<reference evidence="5" key="1">
    <citation type="journal article" date="2014" name="Proc. Natl. Acad. Sci. U.S.A.">
        <title>Extensive sampling of basidiomycete genomes demonstrates inadequacy of the white-rot/brown-rot paradigm for wood decay fungi.</title>
        <authorList>
            <person name="Riley R."/>
            <person name="Salamov A.A."/>
            <person name="Brown D.W."/>
            <person name="Nagy L.G."/>
            <person name="Floudas D."/>
            <person name="Held B.W."/>
            <person name="Levasseur A."/>
            <person name="Lombard V."/>
            <person name="Morin E."/>
            <person name="Otillar R."/>
            <person name="Lindquist E.A."/>
            <person name="Sun H."/>
            <person name="LaButti K.M."/>
            <person name="Schmutz J."/>
            <person name="Jabbour D."/>
            <person name="Luo H."/>
            <person name="Baker S.E."/>
            <person name="Pisabarro A.G."/>
            <person name="Walton J.D."/>
            <person name="Blanchette R.A."/>
            <person name="Henrissat B."/>
            <person name="Martin F."/>
            <person name="Cullen D."/>
            <person name="Hibbett D.S."/>
            <person name="Grigoriev I.V."/>
        </authorList>
    </citation>
    <scope>NUCLEOTIDE SEQUENCE [LARGE SCALE GENOMIC DNA]</scope>
    <source>
        <strain evidence="5">CBS 339.88</strain>
    </source>
</reference>
<evidence type="ECO:0000256" key="3">
    <source>
        <dbReference type="SAM" id="SignalP"/>
    </source>
</evidence>
<feature type="region of interest" description="Disordered" evidence="1">
    <location>
        <begin position="301"/>
        <end position="345"/>
    </location>
</feature>
<feature type="compositionally biased region" description="Polar residues" evidence="1">
    <location>
        <begin position="163"/>
        <end position="179"/>
    </location>
</feature>
<accession>A0A067TJS0</accession>